<proteinExistence type="predicted"/>
<evidence type="ECO:0000313" key="2">
    <source>
        <dbReference type="Proteomes" id="UP000824120"/>
    </source>
</evidence>
<protein>
    <submittedName>
        <fullName evidence="1">Uncharacterized protein</fullName>
    </submittedName>
</protein>
<organism evidence="1 2">
    <name type="scientific">Solanum commersonii</name>
    <name type="common">Commerson's wild potato</name>
    <name type="synonym">Commerson's nightshade</name>
    <dbReference type="NCBI Taxonomy" id="4109"/>
    <lineage>
        <taxon>Eukaryota</taxon>
        <taxon>Viridiplantae</taxon>
        <taxon>Streptophyta</taxon>
        <taxon>Embryophyta</taxon>
        <taxon>Tracheophyta</taxon>
        <taxon>Spermatophyta</taxon>
        <taxon>Magnoliopsida</taxon>
        <taxon>eudicotyledons</taxon>
        <taxon>Gunneridae</taxon>
        <taxon>Pentapetalae</taxon>
        <taxon>asterids</taxon>
        <taxon>lamiids</taxon>
        <taxon>Solanales</taxon>
        <taxon>Solanaceae</taxon>
        <taxon>Solanoideae</taxon>
        <taxon>Solaneae</taxon>
        <taxon>Solanum</taxon>
    </lineage>
</organism>
<sequence length="92" mass="10816">MAECSEIFSVIHGRILTPRYFKQIKSMREMYLSELNDLYWKTASEMQQWQKSAQPYFFSIARATSLAFHPHKSDRLGCNFDGLSFGTKLNER</sequence>
<keyword evidence="2" id="KW-1185">Reference proteome</keyword>
<evidence type="ECO:0000313" key="1">
    <source>
        <dbReference type="EMBL" id="KAG5567992.1"/>
    </source>
</evidence>
<comment type="caution">
    <text evidence="1">The sequence shown here is derived from an EMBL/GenBank/DDBJ whole genome shotgun (WGS) entry which is preliminary data.</text>
</comment>
<gene>
    <name evidence="1" type="ORF">H5410_064991</name>
</gene>
<reference evidence="1" key="1">
    <citation type="submission" date="2020-09" db="EMBL/GenBank/DDBJ databases">
        <title>De no assembly of potato wild relative species, Solanum commersonii.</title>
        <authorList>
            <person name="Cho K."/>
        </authorList>
    </citation>
    <scope>NUCLEOTIDE SEQUENCE</scope>
    <source>
        <strain evidence="1">LZ3.2</strain>
        <tissue evidence="1">Leaf</tissue>
    </source>
</reference>
<name>A0A9J5VXS9_SOLCO</name>
<dbReference type="AlphaFoldDB" id="A0A9J5VXS9"/>
<dbReference type="Proteomes" id="UP000824120">
    <property type="component" value="Unassembled WGS sequence"/>
</dbReference>
<accession>A0A9J5VXS9</accession>
<dbReference type="EMBL" id="JACXVP010000296">
    <property type="protein sequence ID" value="KAG5567992.1"/>
    <property type="molecule type" value="Genomic_DNA"/>
</dbReference>